<dbReference type="Proteomes" id="UP000271889">
    <property type="component" value="Unassembled WGS sequence"/>
</dbReference>
<proteinExistence type="predicted"/>
<feature type="transmembrane region" description="Helical" evidence="2">
    <location>
        <begin position="28"/>
        <end position="47"/>
    </location>
</feature>
<keyword evidence="4" id="KW-1185">Reference proteome</keyword>
<keyword evidence="2" id="KW-0472">Membrane</keyword>
<feature type="region of interest" description="Disordered" evidence="1">
    <location>
        <begin position="68"/>
        <end position="87"/>
    </location>
</feature>
<dbReference type="EMBL" id="UYRV01007738">
    <property type="protein sequence ID" value="VDK54925.1"/>
    <property type="molecule type" value="Genomic_DNA"/>
</dbReference>
<dbReference type="AlphaFoldDB" id="A0A3P6RLR7"/>
<organism evidence="3 4">
    <name type="scientific">Cylicostephanus goldi</name>
    <name type="common">Nematode worm</name>
    <dbReference type="NCBI Taxonomy" id="71465"/>
    <lineage>
        <taxon>Eukaryota</taxon>
        <taxon>Metazoa</taxon>
        <taxon>Ecdysozoa</taxon>
        <taxon>Nematoda</taxon>
        <taxon>Chromadorea</taxon>
        <taxon>Rhabditida</taxon>
        <taxon>Rhabditina</taxon>
        <taxon>Rhabditomorpha</taxon>
        <taxon>Strongyloidea</taxon>
        <taxon>Strongylidae</taxon>
        <taxon>Cylicostephanus</taxon>
    </lineage>
</organism>
<protein>
    <submittedName>
        <fullName evidence="3">Uncharacterized protein</fullName>
    </submittedName>
</protein>
<evidence type="ECO:0000256" key="2">
    <source>
        <dbReference type="SAM" id="Phobius"/>
    </source>
</evidence>
<name>A0A3P6RLR7_CYLGO</name>
<sequence>MNVSIFQVESAPEAEEETDKGLAKSLTLFNGVTIIIGCIIGSGIFVSPTGVQERALRLYDASQIKKNKNNRQSNPCYNSTSRGNVVY</sequence>
<reference evidence="3 4" key="1">
    <citation type="submission" date="2018-11" db="EMBL/GenBank/DDBJ databases">
        <authorList>
            <consortium name="Pathogen Informatics"/>
        </authorList>
    </citation>
    <scope>NUCLEOTIDE SEQUENCE [LARGE SCALE GENOMIC DNA]</scope>
</reference>
<evidence type="ECO:0000313" key="4">
    <source>
        <dbReference type="Proteomes" id="UP000271889"/>
    </source>
</evidence>
<gene>
    <name evidence="3" type="ORF">CGOC_LOCUS3149</name>
</gene>
<accession>A0A3P6RLR7</accession>
<evidence type="ECO:0000313" key="3">
    <source>
        <dbReference type="EMBL" id="VDK54925.1"/>
    </source>
</evidence>
<feature type="compositionally biased region" description="Polar residues" evidence="1">
    <location>
        <begin position="70"/>
        <end position="87"/>
    </location>
</feature>
<dbReference type="OrthoDB" id="10511117at2759"/>
<evidence type="ECO:0000256" key="1">
    <source>
        <dbReference type="SAM" id="MobiDB-lite"/>
    </source>
</evidence>
<keyword evidence="2" id="KW-1133">Transmembrane helix</keyword>
<keyword evidence="2" id="KW-0812">Transmembrane</keyword>